<evidence type="ECO:0000256" key="1">
    <source>
        <dbReference type="SAM" id="Phobius"/>
    </source>
</evidence>
<proteinExistence type="predicted"/>
<protein>
    <submittedName>
        <fullName evidence="2">Uncharacterized protein</fullName>
    </submittedName>
</protein>
<name>A0A9P1I3Y8_9PELO</name>
<keyword evidence="1" id="KW-1133">Transmembrane helix</keyword>
<evidence type="ECO:0000313" key="3">
    <source>
        <dbReference type="Proteomes" id="UP001152747"/>
    </source>
</evidence>
<dbReference type="AlphaFoldDB" id="A0A9P1I3Y8"/>
<dbReference type="EMBL" id="CANHGI010000001">
    <property type="protein sequence ID" value="CAI5437821.1"/>
    <property type="molecule type" value="Genomic_DNA"/>
</dbReference>
<gene>
    <name evidence="2" type="ORF">CAMP_LOCUS458</name>
</gene>
<organism evidence="2 3">
    <name type="scientific">Caenorhabditis angaria</name>
    <dbReference type="NCBI Taxonomy" id="860376"/>
    <lineage>
        <taxon>Eukaryota</taxon>
        <taxon>Metazoa</taxon>
        <taxon>Ecdysozoa</taxon>
        <taxon>Nematoda</taxon>
        <taxon>Chromadorea</taxon>
        <taxon>Rhabditida</taxon>
        <taxon>Rhabditina</taxon>
        <taxon>Rhabditomorpha</taxon>
        <taxon>Rhabditoidea</taxon>
        <taxon>Rhabditidae</taxon>
        <taxon>Peloderinae</taxon>
        <taxon>Caenorhabditis</taxon>
    </lineage>
</organism>
<sequence>MRWPNSKLCRLLGHGHIGFFLVFFANWRKNNKKNNNFGQKVVFFKKQINIECVYIDKIGFCKRTIKEKCKSGYTPKTPSQLS</sequence>
<keyword evidence="3" id="KW-1185">Reference proteome</keyword>
<evidence type="ECO:0000313" key="2">
    <source>
        <dbReference type="EMBL" id="CAI5437821.1"/>
    </source>
</evidence>
<feature type="transmembrane region" description="Helical" evidence="1">
    <location>
        <begin position="12"/>
        <end position="27"/>
    </location>
</feature>
<keyword evidence="1" id="KW-0812">Transmembrane</keyword>
<dbReference type="Proteomes" id="UP001152747">
    <property type="component" value="Unassembled WGS sequence"/>
</dbReference>
<accession>A0A9P1I3Y8</accession>
<comment type="caution">
    <text evidence="2">The sequence shown here is derived from an EMBL/GenBank/DDBJ whole genome shotgun (WGS) entry which is preliminary data.</text>
</comment>
<keyword evidence="1" id="KW-0472">Membrane</keyword>
<reference evidence="2" key="1">
    <citation type="submission" date="2022-11" db="EMBL/GenBank/DDBJ databases">
        <authorList>
            <person name="Kikuchi T."/>
        </authorList>
    </citation>
    <scope>NUCLEOTIDE SEQUENCE</scope>
    <source>
        <strain evidence="2">PS1010</strain>
    </source>
</reference>